<evidence type="ECO:0000256" key="4">
    <source>
        <dbReference type="ARBA" id="ARBA00022519"/>
    </source>
</evidence>
<feature type="transmembrane region" description="Helical" evidence="8">
    <location>
        <begin position="38"/>
        <end position="59"/>
    </location>
</feature>
<feature type="transmembrane region" description="Helical" evidence="8">
    <location>
        <begin position="246"/>
        <end position="269"/>
    </location>
</feature>
<dbReference type="EMBL" id="BAABKE010000002">
    <property type="protein sequence ID" value="GAA5096587.1"/>
    <property type="molecule type" value="Genomic_DNA"/>
</dbReference>
<dbReference type="RefSeq" id="WP_077924822.1">
    <property type="nucleotide sequence ID" value="NZ_BAABKE010000002.1"/>
</dbReference>
<feature type="transmembrane region" description="Helical" evidence="8">
    <location>
        <begin position="209"/>
        <end position="225"/>
    </location>
</feature>
<accession>A0ABP9MK73</accession>
<keyword evidence="3" id="KW-1003">Cell membrane</keyword>
<evidence type="ECO:0000256" key="1">
    <source>
        <dbReference type="ARBA" id="ARBA00004429"/>
    </source>
</evidence>
<dbReference type="Proteomes" id="UP001500631">
    <property type="component" value="Unassembled WGS sequence"/>
</dbReference>
<comment type="caution">
    <text evidence="9">The sequence shown here is derived from an EMBL/GenBank/DDBJ whole genome shotgun (WGS) entry which is preliminary data.</text>
</comment>
<evidence type="ECO:0000256" key="2">
    <source>
        <dbReference type="ARBA" id="ARBA00022448"/>
    </source>
</evidence>
<evidence type="ECO:0000256" key="7">
    <source>
        <dbReference type="ARBA" id="ARBA00023136"/>
    </source>
</evidence>
<gene>
    <name evidence="9" type="ORF">GCM10023338_07160</name>
</gene>
<feature type="transmembrane region" description="Helical" evidence="8">
    <location>
        <begin position="147"/>
        <end position="165"/>
    </location>
</feature>
<feature type="transmembrane region" description="Helical" evidence="8">
    <location>
        <begin position="71"/>
        <end position="92"/>
    </location>
</feature>
<evidence type="ECO:0000313" key="10">
    <source>
        <dbReference type="Proteomes" id="UP001500631"/>
    </source>
</evidence>
<evidence type="ECO:0000313" key="9">
    <source>
        <dbReference type="EMBL" id="GAA5096587.1"/>
    </source>
</evidence>
<keyword evidence="2" id="KW-0813">Transport</keyword>
<name>A0ABP9MK73_9GAMM</name>
<keyword evidence="10" id="KW-1185">Reference proteome</keyword>
<dbReference type="PANTHER" id="PTHR32195">
    <property type="entry name" value="OS07G0662800 PROTEIN"/>
    <property type="match status" value="1"/>
</dbReference>
<feature type="transmembrane region" description="Helical" evidence="8">
    <location>
        <begin position="404"/>
        <end position="424"/>
    </location>
</feature>
<evidence type="ECO:0000256" key="8">
    <source>
        <dbReference type="SAM" id="Phobius"/>
    </source>
</evidence>
<feature type="transmembrane region" description="Helical" evidence="8">
    <location>
        <begin position="177"/>
        <end position="197"/>
    </location>
</feature>
<evidence type="ECO:0000256" key="3">
    <source>
        <dbReference type="ARBA" id="ARBA00022475"/>
    </source>
</evidence>
<dbReference type="Gene3D" id="1.20.1740.10">
    <property type="entry name" value="Amino acid/polyamine transporter I"/>
    <property type="match status" value="1"/>
</dbReference>
<comment type="subcellular location">
    <subcellularLocation>
        <location evidence="1">Cell inner membrane</location>
        <topology evidence="1">Multi-pass membrane protein</topology>
    </subcellularLocation>
</comment>
<dbReference type="Pfam" id="PF03222">
    <property type="entry name" value="Trp_Tyr_perm"/>
    <property type="match status" value="1"/>
</dbReference>
<keyword evidence="5 8" id="KW-0812">Transmembrane</keyword>
<evidence type="ECO:0000256" key="6">
    <source>
        <dbReference type="ARBA" id="ARBA00022989"/>
    </source>
</evidence>
<keyword evidence="6 8" id="KW-1133">Transmembrane helix</keyword>
<evidence type="ECO:0000256" key="5">
    <source>
        <dbReference type="ARBA" id="ARBA00022692"/>
    </source>
</evidence>
<organism evidence="9 10">
    <name type="scientific">Wohlfahrtiimonas larvae</name>
    <dbReference type="NCBI Taxonomy" id="1157986"/>
    <lineage>
        <taxon>Bacteria</taxon>
        <taxon>Pseudomonadati</taxon>
        <taxon>Pseudomonadota</taxon>
        <taxon>Gammaproteobacteria</taxon>
        <taxon>Cardiobacteriales</taxon>
        <taxon>Ignatzschineriaceae</taxon>
        <taxon>Wohlfahrtiimonas</taxon>
    </lineage>
</organism>
<keyword evidence="4" id="KW-0997">Cell inner membrane</keyword>
<feature type="transmembrane region" description="Helical" evidence="8">
    <location>
        <begin position="360"/>
        <end position="377"/>
    </location>
</feature>
<keyword evidence="7 8" id="KW-0472">Membrane</keyword>
<dbReference type="InterPro" id="IPR018227">
    <property type="entry name" value="Amino_acid_transport_2"/>
</dbReference>
<dbReference type="PANTHER" id="PTHR32195:SF26">
    <property type="entry name" value="TRYPTOPHAN OR TYROSINE TRANSPORTER PROTEIN"/>
    <property type="match status" value="1"/>
</dbReference>
<reference evidence="10" key="1">
    <citation type="journal article" date="2019" name="Int. J. Syst. Evol. Microbiol.">
        <title>The Global Catalogue of Microorganisms (GCM) 10K type strain sequencing project: providing services to taxonomists for standard genome sequencing and annotation.</title>
        <authorList>
            <consortium name="The Broad Institute Genomics Platform"/>
            <consortium name="The Broad Institute Genome Sequencing Center for Infectious Disease"/>
            <person name="Wu L."/>
            <person name="Ma J."/>
        </authorList>
    </citation>
    <scope>NUCLEOTIDE SEQUENCE [LARGE SCALE GENOMIC DNA]</scope>
    <source>
        <strain evidence="10">JCM 18424</strain>
    </source>
</reference>
<protein>
    <submittedName>
        <fullName evidence="9">Amino acid permease</fullName>
    </submittedName>
</protein>
<feature type="transmembrane region" description="Helical" evidence="8">
    <location>
        <begin position="289"/>
        <end position="309"/>
    </location>
</feature>
<proteinExistence type="predicted"/>
<feature type="transmembrane region" description="Helical" evidence="8">
    <location>
        <begin position="113"/>
        <end position="135"/>
    </location>
</feature>
<sequence length="444" mass="48376">MNSINTEGLVQPANGFASAEPIEREGNKATETLVAKKLTLLEGVAMIVGTNIGAGVLAIPYASRNSGFLPLFLWLIVIGTITTITMLYVAEASLRTKSHFQLSGLARKYVGKIGSWFIFISIFANSTGALIAYMAGSGRLMNQLFGIPNQFGSLIFAVPAIGILYAGLKAIGKGEKYISITMVALIIVLSLATIFNVNTKIENLMEGQWSYMIPIIYLVVFAYSAQYIVPEIARGFAHKPKQLPKAIVIGMICTFLLLSTVALSVISLAGINEVDEIATITWGRYLGSWAALTANLFALCAMLTSYWGLGGSYFTNIFDQFKLGSETNKLRRLTVLAIISVPPFILAYREMVSFGRALEFAGAVGGVILAIVPILMLRSSRKHGDLTPEWQCNRFITSPMIQTIIVLLYSFAAIYAVCDLLYNIDLLPTSIEEMLISLNVFVPK</sequence>
<feature type="transmembrane region" description="Helical" evidence="8">
    <location>
        <begin position="330"/>
        <end position="348"/>
    </location>
</feature>